<protein>
    <submittedName>
        <fullName evidence="3">Glycine betaine ABC transporter substrate-binding protein</fullName>
    </submittedName>
    <submittedName>
        <fullName evidence="4">Glycine betaine/proline transport system substrate-binding protein</fullName>
    </submittedName>
</protein>
<dbReference type="EMBL" id="FQZR01000003">
    <property type="protein sequence ID" value="SHJ13353.1"/>
    <property type="molecule type" value="Genomic_DNA"/>
</dbReference>
<dbReference type="GO" id="GO:0043190">
    <property type="term" value="C:ATP-binding cassette (ABC) transporter complex"/>
    <property type="evidence" value="ECO:0007669"/>
    <property type="project" value="InterPro"/>
</dbReference>
<dbReference type="Gene3D" id="3.40.190.10">
    <property type="entry name" value="Periplasmic binding protein-like II"/>
    <property type="match status" value="1"/>
</dbReference>
<feature type="chain" id="PRO_5034566411" evidence="1">
    <location>
        <begin position="24"/>
        <end position="307"/>
    </location>
</feature>
<evidence type="ECO:0000256" key="1">
    <source>
        <dbReference type="SAM" id="SignalP"/>
    </source>
</evidence>
<proteinExistence type="predicted"/>
<dbReference type="GO" id="GO:0022857">
    <property type="term" value="F:transmembrane transporter activity"/>
    <property type="evidence" value="ECO:0007669"/>
    <property type="project" value="InterPro"/>
</dbReference>
<evidence type="ECO:0000313" key="5">
    <source>
        <dbReference type="Proteomes" id="UP000184001"/>
    </source>
</evidence>
<accession>A0A8G2C9Q1</accession>
<keyword evidence="6" id="KW-1185">Reference proteome</keyword>
<evidence type="ECO:0000313" key="4">
    <source>
        <dbReference type="EMBL" id="SHJ13353.1"/>
    </source>
</evidence>
<feature type="signal peptide" evidence="1">
    <location>
        <begin position="1"/>
        <end position="23"/>
    </location>
</feature>
<dbReference type="EMBL" id="JBFSOO010000005">
    <property type="protein sequence ID" value="MEZ6853469.1"/>
    <property type="molecule type" value="Genomic_DNA"/>
</dbReference>
<dbReference type="Proteomes" id="UP000184001">
    <property type="component" value="Unassembled WGS sequence"/>
</dbReference>
<comment type="caution">
    <text evidence="4">The sequence shown here is derived from an EMBL/GenBank/DDBJ whole genome shotgun (WGS) entry which is preliminary data.</text>
</comment>
<keyword evidence="1" id="KW-0732">Signal</keyword>
<dbReference type="Pfam" id="PF04069">
    <property type="entry name" value="OpuAC"/>
    <property type="match status" value="1"/>
</dbReference>
<evidence type="ECO:0000313" key="6">
    <source>
        <dbReference type="Proteomes" id="UP001568358"/>
    </source>
</evidence>
<gene>
    <name evidence="3" type="ORF">AB2Z07_08005</name>
    <name evidence="4" type="ORF">SAMN05660830_01746</name>
</gene>
<reference evidence="3 6" key="2">
    <citation type="submission" date="2024-07" db="EMBL/GenBank/DDBJ databases">
        <title>Active virus-host system and metabolic interactions in a Lokiarchaeon culture.</title>
        <authorList>
            <person name="Ponce Toledo R.I."/>
            <person name="Rodrigues Oliveira T."/>
            <person name="Schleper C."/>
        </authorList>
    </citation>
    <scope>NUCLEOTIDE SEQUENCE [LARGE SCALE GENOMIC DNA]</scope>
    <source>
        <strain evidence="3 6">B35</strain>
    </source>
</reference>
<name>A0A8G2C9Q1_9BACT</name>
<sequence length="307" mass="34229">MYKQIITLFFTVTLMVTAIPASAEKAPIRFAVPPWSGAMVKAEIATQILEAIGYTTATTPMDASEAYEALKNGDVDVFMSAWLPTQEMLLAPLLKNNSVHVAGANVEHARTGLCVPGYVSKKGVTSITDLAPSAAKFDSTIYNIEPTSGMYLVVDKYIHNDFEGLGSWKQKGTSIDNMLGNVIKAFKEKQWIVFSCWEPHWMNITLDMRYLKGVKGSEELIAENTINTLIRPELKTTYQTPYMILSRFKIDKLTQGKWTYDVSLKGQSVKETATSWIKGNLNVVRQWLGNLKVANGKRAVDIIETKF</sequence>
<reference evidence="4 5" key="1">
    <citation type="submission" date="2016-11" db="EMBL/GenBank/DDBJ databases">
        <authorList>
            <person name="Varghese N."/>
            <person name="Submissions S."/>
        </authorList>
    </citation>
    <scope>NUCLEOTIDE SEQUENCE [LARGE SCALE GENOMIC DNA]</scope>
    <source>
        <strain evidence="4 5">DSM 17919</strain>
    </source>
</reference>
<dbReference type="Gene3D" id="3.40.190.100">
    <property type="entry name" value="Glycine betaine-binding periplasmic protein, domain 2"/>
    <property type="match status" value="1"/>
</dbReference>
<organism evidence="4 5">
    <name type="scientific">Halodesulfovibrio aestuarii</name>
    <dbReference type="NCBI Taxonomy" id="126333"/>
    <lineage>
        <taxon>Bacteria</taxon>
        <taxon>Pseudomonadati</taxon>
        <taxon>Thermodesulfobacteriota</taxon>
        <taxon>Desulfovibrionia</taxon>
        <taxon>Desulfovibrionales</taxon>
        <taxon>Desulfovibrionaceae</taxon>
        <taxon>Halodesulfovibrio</taxon>
    </lineage>
</organism>
<evidence type="ECO:0000313" key="3">
    <source>
        <dbReference type="EMBL" id="MEZ6853469.1"/>
    </source>
</evidence>
<dbReference type="SUPFAM" id="SSF53850">
    <property type="entry name" value="Periplasmic binding protein-like II"/>
    <property type="match status" value="1"/>
</dbReference>
<dbReference type="AlphaFoldDB" id="A0A8G2C9Q1"/>
<dbReference type="Proteomes" id="UP001568358">
    <property type="component" value="Unassembled WGS sequence"/>
</dbReference>
<dbReference type="RefSeq" id="WP_020000289.1">
    <property type="nucleotide sequence ID" value="NZ_CP192219.1"/>
</dbReference>
<dbReference type="InterPro" id="IPR007210">
    <property type="entry name" value="ABC_Gly_betaine_transp_sub-bd"/>
</dbReference>
<evidence type="ECO:0000259" key="2">
    <source>
        <dbReference type="Pfam" id="PF04069"/>
    </source>
</evidence>
<feature type="domain" description="ABC-type glycine betaine transport system substrate-binding" evidence="2">
    <location>
        <begin position="27"/>
        <end position="278"/>
    </location>
</feature>